<feature type="domain" description="AMP-dependent synthetase/ligase" evidence="1">
    <location>
        <begin position="34"/>
        <end position="384"/>
    </location>
</feature>
<gene>
    <name evidence="3" type="ORF">C7B47_15420</name>
</gene>
<accession>A0A2T2WP90</accession>
<dbReference type="Proteomes" id="UP000242705">
    <property type="component" value="Unassembled WGS sequence"/>
</dbReference>
<dbReference type="GO" id="GO:0016877">
    <property type="term" value="F:ligase activity, forming carbon-sulfur bonds"/>
    <property type="evidence" value="ECO:0007669"/>
    <property type="project" value="UniProtKB-ARBA"/>
</dbReference>
<name>A0A2T2WP90_SULTH</name>
<sequence length="532" mass="59096">MHIPVAGSERDEPTMDQLVISQVLLEASHKYPQQGIWYENQFTSYANLLERVLKLANSLQEMGINQGTVVGILDANSQNFLELHYALAFVGAIMHPLNFRLSLNDLEYTIRQARDTWLFVGAEFLSLADTLKSLIPQQIAMPTQYDGLIRHGKPHFPRVTIHETDPFSIGFTTGTTGRPHGVLYRHRDLLLSSWQIVHHLALQDTPARLGPDETLLPLIPFFHIHGWGIPFIAPYIGASLVLSPKLSPRDQVELIAQHHVTWANMVPTQLYRLLEVLSGPLDDPLKVLTGGSALTYGLAKKASHFHVEISVIYGGTDQLASAISSIPPHSVLSSPEREKILSGRVMPLPMVEISLHDDQGQILDANGLNIGEIWIKSPWLPTEYVGDPQASKQAFRDGYFASGDLGILYPDGTLAIVDRLKDAIKSGGEWIAVNVLETILSEIDGIDQVAILTAPDPKWGERPVAVIQTRQAIDPDMILDYLAHQVNAGRIPKFWIPDHIFYIKDMPLTSAGKIHKQNLAAKLDMLPQDPHN</sequence>
<evidence type="ECO:0000313" key="3">
    <source>
        <dbReference type="EMBL" id="PSR24034.1"/>
    </source>
</evidence>
<proteinExistence type="predicted"/>
<dbReference type="InterPro" id="IPR025110">
    <property type="entry name" value="AMP-bd_C"/>
</dbReference>
<dbReference type="SUPFAM" id="SSF56801">
    <property type="entry name" value="Acetyl-CoA synthetase-like"/>
    <property type="match status" value="1"/>
</dbReference>
<dbReference type="InterPro" id="IPR045851">
    <property type="entry name" value="AMP-bd_C_sf"/>
</dbReference>
<dbReference type="InterPro" id="IPR042099">
    <property type="entry name" value="ANL_N_sf"/>
</dbReference>
<dbReference type="Gene3D" id="3.30.300.30">
    <property type="match status" value="1"/>
</dbReference>
<feature type="domain" description="AMP-binding enzyme C-terminal" evidence="2">
    <location>
        <begin position="436"/>
        <end position="513"/>
    </location>
</feature>
<dbReference type="EMBL" id="PXYX01000062">
    <property type="protein sequence ID" value="PSR24034.1"/>
    <property type="molecule type" value="Genomic_DNA"/>
</dbReference>
<dbReference type="Pfam" id="PF00501">
    <property type="entry name" value="AMP-binding"/>
    <property type="match status" value="1"/>
</dbReference>
<dbReference type="Gene3D" id="3.40.50.12780">
    <property type="entry name" value="N-terminal domain of ligase-like"/>
    <property type="match status" value="1"/>
</dbReference>
<dbReference type="AlphaFoldDB" id="A0A2T2WP90"/>
<evidence type="ECO:0000259" key="2">
    <source>
        <dbReference type="Pfam" id="PF13193"/>
    </source>
</evidence>
<protein>
    <submittedName>
        <fullName evidence="3">AMP-dependent synthetase</fullName>
    </submittedName>
</protein>
<dbReference type="InterPro" id="IPR000873">
    <property type="entry name" value="AMP-dep_synth/lig_dom"/>
</dbReference>
<comment type="caution">
    <text evidence="3">The sequence shown here is derived from an EMBL/GenBank/DDBJ whole genome shotgun (WGS) entry which is preliminary data.</text>
</comment>
<dbReference type="PANTHER" id="PTHR43767:SF11">
    <property type="entry name" value="MEDIUM-CHAIN-FATTY-ACID--COA LIGASE"/>
    <property type="match status" value="1"/>
</dbReference>
<dbReference type="Pfam" id="PF13193">
    <property type="entry name" value="AMP-binding_C"/>
    <property type="match status" value="1"/>
</dbReference>
<evidence type="ECO:0000259" key="1">
    <source>
        <dbReference type="Pfam" id="PF00501"/>
    </source>
</evidence>
<evidence type="ECO:0000313" key="4">
    <source>
        <dbReference type="Proteomes" id="UP000242705"/>
    </source>
</evidence>
<organism evidence="3 4">
    <name type="scientific">Sulfobacillus thermosulfidooxidans</name>
    <dbReference type="NCBI Taxonomy" id="28034"/>
    <lineage>
        <taxon>Bacteria</taxon>
        <taxon>Bacillati</taxon>
        <taxon>Bacillota</taxon>
        <taxon>Clostridia</taxon>
        <taxon>Eubacteriales</taxon>
        <taxon>Clostridiales Family XVII. Incertae Sedis</taxon>
        <taxon>Sulfobacillus</taxon>
    </lineage>
</organism>
<reference evidence="3 4" key="1">
    <citation type="journal article" date="2014" name="BMC Genomics">
        <title>Comparison of environmental and isolate Sulfobacillus genomes reveals diverse carbon, sulfur, nitrogen, and hydrogen metabolisms.</title>
        <authorList>
            <person name="Justice N.B."/>
            <person name="Norman A."/>
            <person name="Brown C.T."/>
            <person name="Singh A."/>
            <person name="Thomas B.C."/>
            <person name="Banfield J.F."/>
        </authorList>
    </citation>
    <scope>NUCLEOTIDE SEQUENCE [LARGE SCALE GENOMIC DNA]</scope>
    <source>
        <strain evidence="3">AMDSBA5</strain>
    </source>
</reference>
<dbReference type="PANTHER" id="PTHR43767">
    <property type="entry name" value="LONG-CHAIN-FATTY-ACID--COA LIGASE"/>
    <property type="match status" value="1"/>
</dbReference>
<dbReference type="InterPro" id="IPR050237">
    <property type="entry name" value="ATP-dep_AMP-bd_enzyme"/>
</dbReference>